<dbReference type="EC" id="2.7.11.1" evidence="2"/>
<dbReference type="PANTHER" id="PTHR45631:SF202">
    <property type="entry name" value="SENESCENCE-INDUCED RECEPTOR-LIKE SERINE_THREONINE-PROTEIN KINASE"/>
    <property type="match status" value="1"/>
</dbReference>
<gene>
    <name evidence="21" type="primary">LOC132800522</name>
</gene>
<dbReference type="GeneID" id="132800522"/>
<evidence type="ECO:0000256" key="17">
    <source>
        <dbReference type="SAM" id="Phobius"/>
    </source>
</evidence>
<feature type="chain" id="PRO_5047158088" description="non-specific serine/threonine protein kinase" evidence="18">
    <location>
        <begin position="22"/>
        <end position="874"/>
    </location>
</feature>
<keyword evidence="7 18" id="KW-0732">Signal</keyword>
<dbReference type="InterPro" id="IPR001245">
    <property type="entry name" value="Ser-Thr/Tyr_kinase_cat_dom"/>
</dbReference>
<dbReference type="Gene3D" id="1.10.510.10">
    <property type="entry name" value="Transferase(Phosphotransferase) domain 1"/>
    <property type="match status" value="1"/>
</dbReference>
<evidence type="ECO:0000256" key="4">
    <source>
        <dbReference type="ARBA" id="ARBA00022614"/>
    </source>
</evidence>
<evidence type="ECO:0000256" key="7">
    <source>
        <dbReference type="ARBA" id="ARBA00022729"/>
    </source>
</evidence>
<dbReference type="CDD" id="cd14066">
    <property type="entry name" value="STKc_IRAK"/>
    <property type="match status" value="1"/>
</dbReference>
<dbReference type="Proteomes" id="UP001652623">
    <property type="component" value="Chromosome 1"/>
</dbReference>
<name>A0ABM4A124_ZIZJJ</name>
<comment type="catalytic activity">
    <reaction evidence="14">
        <text>L-threonyl-[protein] + ATP = O-phospho-L-threonyl-[protein] + ADP + H(+)</text>
        <dbReference type="Rhea" id="RHEA:46608"/>
        <dbReference type="Rhea" id="RHEA-COMP:11060"/>
        <dbReference type="Rhea" id="RHEA-COMP:11605"/>
        <dbReference type="ChEBI" id="CHEBI:15378"/>
        <dbReference type="ChEBI" id="CHEBI:30013"/>
        <dbReference type="ChEBI" id="CHEBI:30616"/>
        <dbReference type="ChEBI" id="CHEBI:61977"/>
        <dbReference type="ChEBI" id="CHEBI:456216"/>
        <dbReference type="EC" id="2.7.11.1"/>
    </reaction>
</comment>
<dbReference type="InterPro" id="IPR032675">
    <property type="entry name" value="LRR_dom_sf"/>
</dbReference>
<evidence type="ECO:0000256" key="13">
    <source>
        <dbReference type="ARBA" id="ARBA00023136"/>
    </source>
</evidence>
<protein>
    <recommendedName>
        <fullName evidence="2">non-specific serine/threonine protein kinase</fullName>
        <ecNumber evidence="2">2.7.11.1</ecNumber>
    </recommendedName>
</protein>
<keyword evidence="9 16" id="KW-0547">Nucleotide-binding</keyword>
<keyword evidence="4" id="KW-0433">Leucine-rich repeat</keyword>
<keyword evidence="6 17" id="KW-0812">Transmembrane</keyword>
<evidence type="ECO:0000256" key="6">
    <source>
        <dbReference type="ARBA" id="ARBA00022692"/>
    </source>
</evidence>
<dbReference type="InterPro" id="IPR011009">
    <property type="entry name" value="Kinase-like_dom_sf"/>
</dbReference>
<dbReference type="SUPFAM" id="SSF52058">
    <property type="entry name" value="L domain-like"/>
    <property type="match status" value="1"/>
</dbReference>
<dbReference type="Gene3D" id="3.30.200.20">
    <property type="entry name" value="Phosphorylase Kinase, domain 1"/>
    <property type="match status" value="1"/>
</dbReference>
<keyword evidence="8" id="KW-0677">Repeat</keyword>
<feature type="transmembrane region" description="Helical" evidence="17">
    <location>
        <begin position="505"/>
        <end position="530"/>
    </location>
</feature>
<evidence type="ECO:0000256" key="14">
    <source>
        <dbReference type="ARBA" id="ARBA00047899"/>
    </source>
</evidence>
<reference evidence="20" key="1">
    <citation type="submission" date="2025-05" db="UniProtKB">
        <authorList>
            <consortium name="RefSeq"/>
        </authorList>
    </citation>
    <scope>NUCLEOTIDE SEQUENCE [LARGE SCALE GENOMIC DNA]</scope>
</reference>
<evidence type="ECO:0000256" key="3">
    <source>
        <dbReference type="ARBA" id="ARBA00022527"/>
    </source>
</evidence>
<evidence type="ECO:0000256" key="18">
    <source>
        <dbReference type="SAM" id="SignalP"/>
    </source>
</evidence>
<evidence type="ECO:0000256" key="1">
    <source>
        <dbReference type="ARBA" id="ARBA00004167"/>
    </source>
</evidence>
<evidence type="ECO:0000313" key="21">
    <source>
        <dbReference type="RefSeq" id="XP_060670430.1"/>
    </source>
</evidence>
<dbReference type="InterPro" id="IPR017441">
    <property type="entry name" value="Protein_kinase_ATP_BS"/>
</dbReference>
<reference evidence="21" key="2">
    <citation type="submission" date="2025-08" db="UniProtKB">
        <authorList>
            <consortium name="RefSeq"/>
        </authorList>
    </citation>
    <scope>IDENTIFICATION</scope>
    <source>
        <tissue evidence="21">Seedling</tissue>
    </source>
</reference>
<accession>A0ABM4A124</accession>
<keyword evidence="3" id="KW-0723">Serine/threonine-protein kinase</keyword>
<keyword evidence="12 17" id="KW-1133">Transmembrane helix</keyword>
<comment type="catalytic activity">
    <reaction evidence="15">
        <text>L-seryl-[protein] + ATP = O-phospho-L-seryl-[protein] + ADP + H(+)</text>
        <dbReference type="Rhea" id="RHEA:17989"/>
        <dbReference type="Rhea" id="RHEA-COMP:9863"/>
        <dbReference type="Rhea" id="RHEA-COMP:11604"/>
        <dbReference type="ChEBI" id="CHEBI:15378"/>
        <dbReference type="ChEBI" id="CHEBI:29999"/>
        <dbReference type="ChEBI" id="CHEBI:30616"/>
        <dbReference type="ChEBI" id="CHEBI:83421"/>
        <dbReference type="ChEBI" id="CHEBI:456216"/>
        <dbReference type="EC" id="2.7.11.1"/>
    </reaction>
</comment>
<sequence>MSGTYKLLGVSLLFFILVVHAKDQAGFISIDCGRLNSSSYSEGTTGIIYVSDTSFIDSGESKFISSEYKEDYQQQLWSLRSFPQGTRNCYKINNIKNGTKYLIRTSFLYGNYDGQGTLPEFELYLGANMWDSIKLETVGSYSLVKEIIHIPLQNYIDVCLVNIGLGTPFISSIELRPLSLSYYKTQTGSLALLYRWDTGPKGNRGYRYPRDVNDRFWYPYHREDWTNISTSLTIEPDDDIYQLPSVVMSTAATPKSENGSLEYWLPKDNNSARYYVYLHIAEVENLQPNQSRRFTVSYGGEVFEPKSLVFKQSTTLFSRSGHVGGQPFIISRTPNSTLPPIINAIEVYVVKQFLQSDTLQTDADAMTKLKSTYGVKKNWQGDPCVPELYSWEGLNCSKDGYDPPRITSLNLSSSGLTGEIPFAISNLTMLEVLDLSYNNFTGSVPEFLSKLTNLRIVNLEKNNLNGSVPVQLIEKSNNGTLELSVGQNPNLCVSVSCGKKKKKNAVVPVVASVSGTFALLVMVAAIYFGVKHKRKLKHAERSTTPYSSLESKKRQFTWSEILRITNNFERVLGQGGFGTVFYGLTDGTEVAVKVLSASSVQRYQQFHAEVNLLMRVHHRNLTSLIGYCNDGTNAALLYEYMANGNLKTHISGSAANKISIILKWEDRLRIALEAAQGLEYMHAGCKPPIVHRDVKSTNILLNENFQAKLSDLGLSKLFPADNQTHVSTVVAGTLGYLDPEYYMSNWLNEKSDVYSYRVVLLEIISGRPAVAKTHEKTHISTWVSSMLAKGDIKSIVDRRLQGNFDTNSVWKAVELAMACVSPASTKRPMMSQVVAELRDCLAAERARGWKSHEISDSIELSSLNMTTELRPVAR</sequence>
<dbReference type="InterPro" id="IPR024788">
    <property type="entry name" value="Malectin-like_Carb-bd_dom"/>
</dbReference>
<evidence type="ECO:0000256" key="2">
    <source>
        <dbReference type="ARBA" id="ARBA00012513"/>
    </source>
</evidence>
<evidence type="ECO:0000313" key="20">
    <source>
        <dbReference type="Proteomes" id="UP001652623"/>
    </source>
</evidence>
<keyword evidence="20" id="KW-1185">Reference proteome</keyword>
<evidence type="ECO:0000256" key="15">
    <source>
        <dbReference type="ARBA" id="ARBA00048679"/>
    </source>
</evidence>
<dbReference type="SUPFAM" id="SSF56112">
    <property type="entry name" value="Protein kinase-like (PK-like)"/>
    <property type="match status" value="1"/>
</dbReference>
<feature type="domain" description="Protein kinase" evidence="19">
    <location>
        <begin position="566"/>
        <end position="841"/>
    </location>
</feature>
<evidence type="ECO:0000256" key="11">
    <source>
        <dbReference type="ARBA" id="ARBA00022840"/>
    </source>
</evidence>
<dbReference type="InterPro" id="IPR001611">
    <property type="entry name" value="Leu-rich_rpt"/>
</dbReference>
<dbReference type="PROSITE" id="PS50011">
    <property type="entry name" value="PROTEIN_KINASE_DOM"/>
    <property type="match status" value="1"/>
</dbReference>
<dbReference type="Pfam" id="PF07714">
    <property type="entry name" value="PK_Tyr_Ser-Thr"/>
    <property type="match status" value="1"/>
</dbReference>
<dbReference type="PANTHER" id="PTHR45631">
    <property type="entry name" value="OS07G0107800 PROTEIN-RELATED"/>
    <property type="match status" value="1"/>
</dbReference>
<dbReference type="RefSeq" id="XP_060670430.1">
    <property type="nucleotide sequence ID" value="XM_060814447.1"/>
</dbReference>
<evidence type="ECO:0000256" key="5">
    <source>
        <dbReference type="ARBA" id="ARBA00022679"/>
    </source>
</evidence>
<dbReference type="Pfam" id="PF12819">
    <property type="entry name" value="Malectin_like"/>
    <property type="match status" value="1"/>
</dbReference>
<keyword evidence="11 16" id="KW-0067">ATP-binding</keyword>
<dbReference type="Pfam" id="PF13855">
    <property type="entry name" value="LRR_8"/>
    <property type="match status" value="1"/>
</dbReference>
<evidence type="ECO:0000256" key="9">
    <source>
        <dbReference type="ARBA" id="ARBA00022741"/>
    </source>
</evidence>
<dbReference type="InterPro" id="IPR008271">
    <property type="entry name" value="Ser/Thr_kinase_AS"/>
</dbReference>
<dbReference type="PROSITE" id="PS00107">
    <property type="entry name" value="PROTEIN_KINASE_ATP"/>
    <property type="match status" value="1"/>
</dbReference>
<dbReference type="InterPro" id="IPR000719">
    <property type="entry name" value="Prot_kinase_dom"/>
</dbReference>
<dbReference type="PROSITE" id="PS00108">
    <property type="entry name" value="PROTEIN_KINASE_ST"/>
    <property type="match status" value="1"/>
</dbReference>
<evidence type="ECO:0000256" key="10">
    <source>
        <dbReference type="ARBA" id="ARBA00022777"/>
    </source>
</evidence>
<keyword evidence="13 17" id="KW-0472">Membrane</keyword>
<keyword evidence="10" id="KW-0418">Kinase</keyword>
<feature type="signal peptide" evidence="18">
    <location>
        <begin position="1"/>
        <end position="21"/>
    </location>
</feature>
<evidence type="ECO:0000256" key="12">
    <source>
        <dbReference type="ARBA" id="ARBA00022989"/>
    </source>
</evidence>
<organism evidence="20 21">
    <name type="scientific">Ziziphus jujuba</name>
    <name type="common">Chinese jujube</name>
    <name type="synonym">Ziziphus sativa</name>
    <dbReference type="NCBI Taxonomy" id="326968"/>
    <lineage>
        <taxon>Eukaryota</taxon>
        <taxon>Viridiplantae</taxon>
        <taxon>Streptophyta</taxon>
        <taxon>Embryophyta</taxon>
        <taxon>Tracheophyta</taxon>
        <taxon>Spermatophyta</taxon>
        <taxon>Magnoliopsida</taxon>
        <taxon>eudicotyledons</taxon>
        <taxon>Gunneridae</taxon>
        <taxon>Pentapetalae</taxon>
        <taxon>rosids</taxon>
        <taxon>fabids</taxon>
        <taxon>Rosales</taxon>
        <taxon>Rhamnaceae</taxon>
        <taxon>Paliureae</taxon>
        <taxon>Ziziphus</taxon>
    </lineage>
</organism>
<evidence type="ECO:0000256" key="8">
    <source>
        <dbReference type="ARBA" id="ARBA00022737"/>
    </source>
</evidence>
<dbReference type="Gene3D" id="3.80.10.10">
    <property type="entry name" value="Ribonuclease Inhibitor"/>
    <property type="match status" value="1"/>
</dbReference>
<proteinExistence type="predicted"/>
<comment type="subcellular location">
    <subcellularLocation>
        <location evidence="1">Membrane</location>
        <topology evidence="1">Single-pass membrane protein</topology>
    </subcellularLocation>
</comment>
<evidence type="ECO:0000259" key="19">
    <source>
        <dbReference type="PROSITE" id="PS50011"/>
    </source>
</evidence>
<evidence type="ECO:0000256" key="16">
    <source>
        <dbReference type="PROSITE-ProRule" id="PRU10141"/>
    </source>
</evidence>
<feature type="binding site" evidence="16">
    <location>
        <position position="593"/>
    </location>
    <ligand>
        <name>ATP</name>
        <dbReference type="ChEBI" id="CHEBI:30616"/>
    </ligand>
</feature>
<keyword evidence="5" id="KW-0808">Transferase</keyword>
<dbReference type="SMART" id="SM00220">
    <property type="entry name" value="S_TKc"/>
    <property type="match status" value="1"/>
</dbReference>